<proteinExistence type="predicted"/>
<protein>
    <recommendedName>
        <fullName evidence="3">PiggyBac transposable element-derived protein domain-containing protein</fullName>
    </recommendedName>
</protein>
<gene>
    <name evidence="4" type="ORF">PR048_026827</name>
</gene>
<keyword evidence="2" id="KW-1133">Transmembrane helix</keyword>
<evidence type="ECO:0000313" key="4">
    <source>
        <dbReference type="EMBL" id="KAJ8873194.1"/>
    </source>
</evidence>
<sequence length="377" mass="42915">MYRVPGRIKKLVVPPDSSDDDNFYGNDDDRDWSPNQTNSQECVISRYQSNIYSVQNNPDKPLSTNIKEIEQFIGICIYMSIYGLPRSRMYWINNTQVEKVADVMSRRQWEELKKTLHFNGNSELPTQCDGNKDKLFKIHPLYEALCSNIKISLKQYNPKKPNKWGYKILFFADSNGLIKNMEIYSGKTEHVPNLPNLGASTDVVLRLSENLPRNQTYLLYFDNWFSSPGLCVTLAKLGIYALSTVRINRYPGLSFSWHDNRCVVLCSSFESAQPVSSAKKYDSRDKVRIDISCPRAVTSYNQFMGVVDQIYALIHIIAFVSTPKNTTCVSFFTSLTLSLSMGDCCTDGAVTLNTFTVTIVWIFCGSGRLLPKYSAKK</sequence>
<feature type="non-terminal residue" evidence="4">
    <location>
        <position position="377"/>
    </location>
</feature>
<feature type="transmembrane region" description="Helical" evidence="2">
    <location>
        <begin position="350"/>
        <end position="370"/>
    </location>
</feature>
<evidence type="ECO:0000256" key="2">
    <source>
        <dbReference type="SAM" id="Phobius"/>
    </source>
</evidence>
<dbReference type="PANTHER" id="PTHR47272">
    <property type="entry name" value="DDE_TNP_1_7 DOMAIN-CONTAINING PROTEIN"/>
    <property type="match status" value="1"/>
</dbReference>
<dbReference type="PANTHER" id="PTHR47272:SF1">
    <property type="entry name" value="PIGGYBAC TRANSPOSABLE ELEMENT-DERIVED PROTEIN 3-LIKE"/>
    <property type="match status" value="1"/>
</dbReference>
<feature type="domain" description="PiggyBac transposable element-derived protein" evidence="3">
    <location>
        <begin position="52"/>
        <end position="149"/>
    </location>
</feature>
<keyword evidence="2" id="KW-0472">Membrane</keyword>
<reference evidence="4 5" key="1">
    <citation type="submission" date="2023-02" db="EMBL/GenBank/DDBJ databases">
        <title>LHISI_Scaffold_Assembly.</title>
        <authorList>
            <person name="Stuart O.P."/>
            <person name="Cleave R."/>
            <person name="Magrath M.J.L."/>
            <person name="Mikheyev A.S."/>
        </authorList>
    </citation>
    <scope>NUCLEOTIDE SEQUENCE [LARGE SCALE GENOMIC DNA]</scope>
    <source>
        <strain evidence="4">Daus_M_001</strain>
        <tissue evidence="4">Leg muscle</tissue>
    </source>
</reference>
<feature type="compositionally biased region" description="Acidic residues" evidence="1">
    <location>
        <begin position="17"/>
        <end position="30"/>
    </location>
</feature>
<evidence type="ECO:0000313" key="5">
    <source>
        <dbReference type="Proteomes" id="UP001159363"/>
    </source>
</evidence>
<evidence type="ECO:0000256" key="1">
    <source>
        <dbReference type="SAM" id="MobiDB-lite"/>
    </source>
</evidence>
<comment type="caution">
    <text evidence="4">The sequence shown here is derived from an EMBL/GenBank/DDBJ whole genome shotgun (WGS) entry which is preliminary data.</text>
</comment>
<evidence type="ECO:0000259" key="3">
    <source>
        <dbReference type="Pfam" id="PF13843"/>
    </source>
</evidence>
<dbReference type="EMBL" id="JARBHB010000011">
    <property type="protein sequence ID" value="KAJ8873194.1"/>
    <property type="molecule type" value="Genomic_DNA"/>
</dbReference>
<dbReference type="Proteomes" id="UP001159363">
    <property type="component" value="Chromosome 10"/>
</dbReference>
<dbReference type="Pfam" id="PF13843">
    <property type="entry name" value="DDE_Tnp_1_7"/>
    <property type="match status" value="2"/>
</dbReference>
<organism evidence="4 5">
    <name type="scientific">Dryococelus australis</name>
    <dbReference type="NCBI Taxonomy" id="614101"/>
    <lineage>
        <taxon>Eukaryota</taxon>
        <taxon>Metazoa</taxon>
        <taxon>Ecdysozoa</taxon>
        <taxon>Arthropoda</taxon>
        <taxon>Hexapoda</taxon>
        <taxon>Insecta</taxon>
        <taxon>Pterygota</taxon>
        <taxon>Neoptera</taxon>
        <taxon>Polyneoptera</taxon>
        <taxon>Phasmatodea</taxon>
        <taxon>Verophasmatodea</taxon>
        <taxon>Anareolatae</taxon>
        <taxon>Phasmatidae</taxon>
        <taxon>Eurycanthinae</taxon>
        <taxon>Dryococelus</taxon>
    </lineage>
</organism>
<keyword evidence="2" id="KW-0812">Transmembrane</keyword>
<accession>A0ABQ9GMF7</accession>
<dbReference type="InterPro" id="IPR029526">
    <property type="entry name" value="PGBD"/>
</dbReference>
<feature type="region of interest" description="Disordered" evidence="1">
    <location>
        <begin position="14"/>
        <end position="37"/>
    </location>
</feature>
<name>A0ABQ9GMF7_9NEOP</name>
<feature type="domain" description="PiggyBac transposable element-derived protein" evidence="3">
    <location>
        <begin position="150"/>
        <end position="253"/>
    </location>
</feature>
<keyword evidence="5" id="KW-1185">Reference proteome</keyword>